<keyword evidence="3" id="KW-1185">Reference proteome</keyword>
<proteinExistence type="predicted"/>
<evidence type="ECO:0000256" key="1">
    <source>
        <dbReference type="SAM" id="MobiDB-lite"/>
    </source>
</evidence>
<feature type="compositionally biased region" description="Pro residues" evidence="1">
    <location>
        <begin position="225"/>
        <end position="234"/>
    </location>
</feature>
<reference evidence="2 3" key="1">
    <citation type="submission" date="2018-03" db="EMBL/GenBank/DDBJ databases">
        <title>Novel Streptomyces sp. from soil.</title>
        <authorList>
            <person name="Tan G.Y.A."/>
            <person name="Lee Z.Y."/>
        </authorList>
    </citation>
    <scope>NUCLEOTIDE SEQUENCE [LARGE SCALE GENOMIC DNA]</scope>
    <source>
        <strain evidence="2 3">ST5x</strain>
    </source>
</reference>
<dbReference type="EMBL" id="PVLV01000440">
    <property type="protein sequence ID" value="PRH76728.1"/>
    <property type="molecule type" value="Genomic_DNA"/>
</dbReference>
<dbReference type="RefSeq" id="WP_105870998.1">
    <property type="nucleotide sequence ID" value="NZ_PVLV01000440.1"/>
</dbReference>
<dbReference type="AlphaFoldDB" id="A0A2S9PQN0"/>
<evidence type="ECO:0000313" key="2">
    <source>
        <dbReference type="EMBL" id="PRH76728.1"/>
    </source>
</evidence>
<dbReference type="InterPro" id="IPR000415">
    <property type="entry name" value="Nitroreductase-like"/>
</dbReference>
<dbReference type="Proteomes" id="UP000239322">
    <property type="component" value="Unassembled WGS sequence"/>
</dbReference>
<dbReference type="SUPFAM" id="SSF55469">
    <property type="entry name" value="FMN-dependent nitroreductase-like"/>
    <property type="match status" value="1"/>
</dbReference>
<feature type="region of interest" description="Disordered" evidence="1">
    <location>
        <begin position="205"/>
        <end position="237"/>
    </location>
</feature>
<dbReference type="Gene3D" id="3.40.109.10">
    <property type="entry name" value="NADH Oxidase"/>
    <property type="match status" value="2"/>
</dbReference>
<comment type="caution">
    <text evidence="2">The sequence shown here is derived from an EMBL/GenBank/DDBJ whole genome shotgun (WGS) entry which is preliminary data.</text>
</comment>
<organism evidence="2 3">
    <name type="scientific">Streptomyces solincola</name>
    <dbReference type="NCBI Taxonomy" id="2100817"/>
    <lineage>
        <taxon>Bacteria</taxon>
        <taxon>Bacillati</taxon>
        <taxon>Actinomycetota</taxon>
        <taxon>Actinomycetes</taxon>
        <taxon>Kitasatosporales</taxon>
        <taxon>Streptomycetaceae</taxon>
        <taxon>Streptomyces</taxon>
    </lineage>
</organism>
<name>A0A2S9PQN0_9ACTN</name>
<gene>
    <name evidence="2" type="ORF">C6N75_24060</name>
</gene>
<sequence>MSHPPTPSPDTALRHALASARSTRVPAAAAPAPAAPVTWTGPPWALRRPSAAHRARVDLDHLLALSLAAPSGSAGRLRPVPSAGALHPVRPHLLVAEGCTLPPGRYAYDATAHRAHLRGPAPAGAPPGATVVLTVTAGPTVAHYGHRGWPLLLLDAGHAAAALALAARGGAYLALDADGGLLAAAAGLPSTGTPPEQPLAAVHLPPGGRALPGDPLSGWAAQPAPDGPVPPGPASPSAALTAARKLLVSLAAGGPTRATWHRAPTLGAVTDRVLQERRSAEPAELARSVPGDLLARVLATAANGPPGGPDWCAAVGGSRPAILAPAQTDRAGLRVLATGDARPTLAHWAAGQRWLADAGAVLVARGCPSDAPGPRIRLDHLAAGCAAGLAHAQAAALGLPSRPVGSWQRADLGAALGDPDGRDWIVHGLALG</sequence>
<feature type="non-terminal residue" evidence="2">
    <location>
        <position position="432"/>
    </location>
</feature>
<dbReference type="OrthoDB" id="3422065at2"/>
<evidence type="ECO:0000313" key="3">
    <source>
        <dbReference type="Proteomes" id="UP000239322"/>
    </source>
</evidence>
<dbReference type="GO" id="GO:0016491">
    <property type="term" value="F:oxidoreductase activity"/>
    <property type="evidence" value="ECO:0007669"/>
    <property type="project" value="InterPro"/>
</dbReference>
<accession>A0A2S9PQN0</accession>
<protein>
    <submittedName>
        <fullName evidence="2">Nitroreductase</fullName>
    </submittedName>
</protein>